<reference evidence="6 7" key="1">
    <citation type="journal article" date="2008" name="Genome Biol.">
        <title>A genomic analysis of the archaeal system Ignicoccus hospitalis-Nanoarchaeum equitans.</title>
        <authorList>
            <person name="Podar M."/>
            <person name="Anderson I."/>
            <person name="Makarova K.S."/>
            <person name="Elkins J.G."/>
            <person name="Ivanova N."/>
            <person name="Wall M.A."/>
            <person name="Lykidis A."/>
            <person name="Mavromatis K."/>
            <person name="Sun H."/>
            <person name="Hudson M.E."/>
            <person name="Chen W."/>
            <person name="Deciu C."/>
            <person name="Hutchison D."/>
            <person name="Eads J.R."/>
            <person name="Anderson A."/>
            <person name="Fernandes F."/>
            <person name="Szeto E."/>
            <person name="Lapidus A."/>
            <person name="Kyrpides N.C."/>
            <person name="Saier M.H.Jr."/>
            <person name="Richardson P.M."/>
            <person name="Rachel R."/>
            <person name="Huber H."/>
            <person name="Eisen J.A."/>
            <person name="Koonin E.V."/>
            <person name="Keller M."/>
            <person name="Stetter K.O."/>
        </authorList>
    </citation>
    <scope>NUCLEOTIDE SEQUENCE [LARGE SCALE GENOMIC DNA]</scope>
    <source>
        <strain evidence="7">KIN4/I / DSM 18386 / JCM 14125</strain>
    </source>
</reference>
<dbReference type="AlphaFoldDB" id="A8ABQ4"/>
<dbReference type="PhylomeDB" id="A8ABQ4"/>
<comment type="function">
    <text evidence="3">Stimulates transcription elongation.</text>
</comment>
<name>A8ABQ4_IGNH4</name>
<dbReference type="InterPro" id="IPR011590">
    <property type="entry name" value="Spt5_arc"/>
</dbReference>
<dbReference type="Gene3D" id="3.30.70.940">
    <property type="entry name" value="NusG, N-terminal domain"/>
    <property type="match status" value="1"/>
</dbReference>
<dbReference type="InterPro" id="IPR005100">
    <property type="entry name" value="NGN-domain"/>
</dbReference>
<dbReference type="eggNOG" id="arCOG01920">
    <property type="taxonomic scope" value="Archaea"/>
</dbReference>
<dbReference type="SUPFAM" id="SSF50104">
    <property type="entry name" value="Translation proteins SH3-like domain"/>
    <property type="match status" value="1"/>
</dbReference>
<evidence type="ECO:0000256" key="2">
    <source>
        <dbReference type="ARBA" id="ARBA00023163"/>
    </source>
</evidence>
<dbReference type="InterPro" id="IPR006645">
    <property type="entry name" value="NGN-like_dom"/>
</dbReference>
<keyword evidence="2 3" id="KW-0804">Transcription</keyword>
<evidence type="ECO:0000256" key="1">
    <source>
        <dbReference type="ARBA" id="ARBA00023015"/>
    </source>
</evidence>
<dbReference type="HOGENOM" id="CLU_113589_0_0_2"/>
<comment type="similarity">
    <text evidence="3">Belongs to the archaeal Spt5 family.</text>
</comment>
<evidence type="ECO:0000313" key="7">
    <source>
        <dbReference type="Proteomes" id="UP000000262"/>
    </source>
</evidence>
<accession>A8ABQ4</accession>
<dbReference type="InterPro" id="IPR036735">
    <property type="entry name" value="NGN_dom_sf"/>
</dbReference>
<dbReference type="OrthoDB" id="371863at2157"/>
<evidence type="ECO:0000259" key="5">
    <source>
        <dbReference type="SMART" id="SM00738"/>
    </source>
</evidence>
<dbReference type="GeneID" id="5563148"/>
<protein>
    <recommendedName>
        <fullName evidence="3 4">Transcription elongation factor Spt5</fullName>
    </recommendedName>
</protein>
<dbReference type="CDD" id="cd09887">
    <property type="entry name" value="NGN_Arch"/>
    <property type="match status" value="1"/>
</dbReference>
<dbReference type="Proteomes" id="UP000000262">
    <property type="component" value="Chromosome"/>
</dbReference>
<dbReference type="GO" id="GO:0006354">
    <property type="term" value="P:DNA-templated transcription elongation"/>
    <property type="evidence" value="ECO:0007669"/>
    <property type="project" value="InterPro"/>
</dbReference>
<dbReference type="Gene3D" id="2.30.30.30">
    <property type="match status" value="1"/>
</dbReference>
<organism evidence="6 7">
    <name type="scientific">Ignicoccus hospitalis (strain KIN4/I / DSM 18386 / JCM 14125)</name>
    <dbReference type="NCBI Taxonomy" id="453591"/>
    <lineage>
        <taxon>Archaea</taxon>
        <taxon>Thermoproteota</taxon>
        <taxon>Thermoprotei</taxon>
        <taxon>Desulfurococcales</taxon>
        <taxon>Desulfurococcaceae</taxon>
        <taxon>Ignicoccus</taxon>
    </lineage>
</organism>
<sequence length="147" mass="16130">MGVPFFPVRTVSGREIDVALLIEERARAKNLDVKSVIVPPRIKGFVIVESPAHFVVAEAVRGIKYVRGGPGKKISLEEVLKMIKPVPIIETVEVGDIVELVAGVFKGVKARVEAKIPEKNELVLSIVEAAYPLQITVPADYVRPVRR</sequence>
<keyword evidence="7" id="KW-1185">Reference proteome</keyword>
<dbReference type="GO" id="GO:0003746">
    <property type="term" value="F:translation elongation factor activity"/>
    <property type="evidence" value="ECO:0007669"/>
    <property type="project" value="InterPro"/>
</dbReference>
<dbReference type="KEGG" id="iho:Igni_1179"/>
<dbReference type="NCBIfam" id="TIGR00405">
    <property type="entry name" value="KOW_elon_Spt5"/>
    <property type="match status" value="1"/>
</dbReference>
<comment type="subunit">
    <text evidence="3">Heterodimer composed of Spt4 and Spt5. Interacts with RNA polymerase (RNAP).</text>
</comment>
<dbReference type="CDD" id="cd06091">
    <property type="entry name" value="KOW_NusG"/>
    <property type="match status" value="1"/>
</dbReference>
<dbReference type="InterPro" id="IPR014722">
    <property type="entry name" value="Rib_uL2_dom2"/>
</dbReference>
<evidence type="ECO:0000313" key="6">
    <source>
        <dbReference type="EMBL" id="ABU82356.1"/>
    </source>
</evidence>
<gene>
    <name evidence="3" type="primary">spt5</name>
    <name evidence="6" type="ordered locus">Igni_1179</name>
</gene>
<evidence type="ECO:0000256" key="3">
    <source>
        <dbReference type="HAMAP-Rule" id="MF_00950"/>
    </source>
</evidence>
<feature type="domain" description="NusG-like N-terminal" evidence="5">
    <location>
        <begin position="2"/>
        <end position="86"/>
    </location>
</feature>
<proteinExistence type="inferred from homology"/>
<keyword evidence="1 3" id="KW-0805">Transcription regulation</keyword>
<dbReference type="GO" id="GO:0006355">
    <property type="term" value="P:regulation of DNA-templated transcription"/>
    <property type="evidence" value="ECO:0007669"/>
    <property type="project" value="UniProtKB-UniRule"/>
</dbReference>
<dbReference type="InterPro" id="IPR008991">
    <property type="entry name" value="Translation_prot_SH3-like_sf"/>
</dbReference>
<dbReference type="Pfam" id="PF03439">
    <property type="entry name" value="Spt5-NGN"/>
    <property type="match status" value="1"/>
</dbReference>
<evidence type="ECO:0000256" key="4">
    <source>
        <dbReference type="NCBIfam" id="TIGR00405"/>
    </source>
</evidence>
<dbReference type="STRING" id="453591.Igni_1179"/>
<dbReference type="HAMAP" id="MF_00950">
    <property type="entry name" value="Spt5_arch"/>
    <property type="match status" value="1"/>
</dbReference>
<dbReference type="SMART" id="SM00738">
    <property type="entry name" value="NGN"/>
    <property type="match status" value="1"/>
</dbReference>
<dbReference type="RefSeq" id="WP_012123320.1">
    <property type="nucleotide sequence ID" value="NC_009776.1"/>
</dbReference>
<dbReference type="EMBL" id="CP000816">
    <property type="protein sequence ID" value="ABU82356.1"/>
    <property type="molecule type" value="Genomic_DNA"/>
</dbReference>